<dbReference type="OrthoDB" id="5321246at2"/>
<dbReference type="Proteomes" id="UP000317935">
    <property type="component" value="Chromosome"/>
</dbReference>
<organism evidence="2 3">
    <name type="scientific">Helicobacter suis</name>
    <dbReference type="NCBI Taxonomy" id="104628"/>
    <lineage>
        <taxon>Bacteria</taxon>
        <taxon>Pseudomonadati</taxon>
        <taxon>Campylobacterota</taxon>
        <taxon>Epsilonproteobacteria</taxon>
        <taxon>Campylobacterales</taxon>
        <taxon>Helicobacteraceae</taxon>
        <taxon>Helicobacter</taxon>
    </lineage>
</organism>
<evidence type="ECO:0000313" key="2">
    <source>
        <dbReference type="EMBL" id="BCD70336.1"/>
    </source>
</evidence>
<reference evidence="2 3" key="1">
    <citation type="submission" date="2019-06" db="EMBL/GenBank/DDBJ databases">
        <title>Complete genome sequence of Helicobacter suis SNTW101c.</title>
        <authorList>
            <person name="Rimbara E."/>
            <person name="Suzuki M."/>
            <person name="Matsui H."/>
            <person name="Nakamura M."/>
            <person name="Mori S."/>
            <person name="Shibayama K."/>
        </authorList>
    </citation>
    <scope>NUCLEOTIDE SEQUENCE [LARGE SCALE GENOMIC DNA]</scope>
    <source>
        <strain evidence="2 3">SNTW101c</strain>
    </source>
</reference>
<proteinExistence type="predicted"/>
<evidence type="ECO:0000313" key="3">
    <source>
        <dbReference type="Proteomes" id="UP000317935"/>
    </source>
</evidence>
<gene>
    <name evidence="1" type="ORF">NHP190020_11840</name>
    <name evidence="2" type="ORF">SNTW_09810</name>
</gene>
<dbReference type="SUPFAM" id="SSF81901">
    <property type="entry name" value="HCP-like"/>
    <property type="match status" value="1"/>
</dbReference>
<keyword evidence="4" id="KW-1185">Reference proteome</keyword>
<evidence type="ECO:0000313" key="1">
    <source>
        <dbReference type="EMBL" id="BCD46145.1"/>
    </source>
</evidence>
<accession>A0A6J4CXW3</accession>
<evidence type="ECO:0000313" key="4">
    <source>
        <dbReference type="Proteomes" id="UP000509742"/>
    </source>
</evidence>
<protein>
    <recommendedName>
        <fullName evidence="5">Beta-lactamase</fullName>
    </recommendedName>
</protein>
<reference evidence="1 4" key="2">
    <citation type="submission" date="2020-04" db="EMBL/GenBank/DDBJ databases">
        <title>Genomic analysis of gastric non-Helicobacter pylori Helicobacters isolated in Japan.</title>
        <authorList>
            <person name="Suzuki M."/>
            <person name="Rimbara E."/>
        </authorList>
    </citation>
    <scope>NUCLEOTIDE SEQUENCE [LARGE SCALE GENOMIC DNA]</scope>
    <source>
        <strain evidence="1 4">NHP19-0020</strain>
    </source>
</reference>
<dbReference type="Proteomes" id="UP000509742">
    <property type="component" value="Chromosome"/>
</dbReference>
<dbReference type="EMBL" id="AP019774">
    <property type="protein sequence ID" value="BCD70336.1"/>
    <property type="molecule type" value="Genomic_DNA"/>
</dbReference>
<dbReference type="InterPro" id="IPR011990">
    <property type="entry name" value="TPR-like_helical_dom_sf"/>
</dbReference>
<dbReference type="EMBL" id="AP023036">
    <property type="protein sequence ID" value="BCD46145.1"/>
    <property type="molecule type" value="Genomic_DNA"/>
</dbReference>
<sequence length="75" mass="8208">MFCCVGLVGVLCSAQAEGKGDAYFSMVQKAFEDKDYQQALAYYQKTANIGSAKAYDGLGVMYEMGTGVRKNYQKP</sequence>
<dbReference type="AlphaFoldDB" id="A0A6J4CXW3"/>
<dbReference type="Gene3D" id="1.25.40.10">
    <property type="entry name" value="Tetratricopeptide repeat domain"/>
    <property type="match status" value="1"/>
</dbReference>
<evidence type="ECO:0008006" key="5">
    <source>
        <dbReference type="Google" id="ProtNLM"/>
    </source>
</evidence>
<name>A0A6J4CXW3_9HELI</name>